<dbReference type="InterPro" id="IPR036926">
    <property type="entry name" value="Thymidate_synth/dCMP_Mease_sf"/>
</dbReference>
<reference evidence="5 7" key="1">
    <citation type="journal article" date="2016" name="Mol. Biol. Evol.">
        <title>Genome-Wide Survey of Gut Fungi (Harpellales) Reveals the First Horizontally Transferred Ubiquitin Gene from a Mosquito Host.</title>
        <authorList>
            <person name="Wang Y."/>
            <person name="White M.M."/>
            <person name="Kvist S."/>
            <person name="Moncalvo J.M."/>
        </authorList>
    </citation>
    <scope>NUCLEOTIDE SEQUENCE [LARGE SCALE GENOMIC DNA]</scope>
    <source>
        <strain evidence="5 7">ALG-7-W6</strain>
    </source>
</reference>
<dbReference type="PANTHER" id="PTHR11548">
    <property type="entry name" value="THYMIDYLATE SYNTHASE 1"/>
    <property type="match status" value="1"/>
</dbReference>
<dbReference type="GO" id="GO:0004799">
    <property type="term" value="F:thymidylate synthase activity"/>
    <property type="evidence" value="ECO:0007669"/>
    <property type="project" value="UniProtKB-EC"/>
</dbReference>
<dbReference type="InterPro" id="IPR045097">
    <property type="entry name" value="Thymidate_synth/dCMP_Mease"/>
</dbReference>
<dbReference type="Pfam" id="PF00303">
    <property type="entry name" value="Thymidylat_synt"/>
    <property type="match status" value="1"/>
</dbReference>
<dbReference type="Gene3D" id="3.30.572.10">
    <property type="entry name" value="Thymidylate synthase/dCMP hydroxymethylase domain"/>
    <property type="match status" value="1"/>
</dbReference>
<dbReference type="PANTHER" id="PTHR11548:SF2">
    <property type="entry name" value="THYMIDYLATE SYNTHASE"/>
    <property type="match status" value="1"/>
</dbReference>
<keyword evidence="2" id="KW-0489">Methyltransferase</keyword>
<keyword evidence="3" id="KW-0808">Transferase</keyword>
<evidence type="ECO:0000256" key="2">
    <source>
        <dbReference type="ARBA" id="ARBA00022603"/>
    </source>
</evidence>
<dbReference type="EMBL" id="LSSL01004815">
    <property type="protein sequence ID" value="OLY79189.1"/>
    <property type="molecule type" value="Genomic_DNA"/>
</dbReference>
<evidence type="ECO:0000313" key="5">
    <source>
        <dbReference type="EMBL" id="OLY79189.1"/>
    </source>
</evidence>
<dbReference type="EMBL" id="LSSL01003428">
    <property type="protein sequence ID" value="OLY80494.1"/>
    <property type="molecule type" value="Genomic_DNA"/>
</dbReference>
<organism evidence="5 7">
    <name type="scientific">Smittium mucronatum</name>
    <dbReference type="NCBI Taxonomy" id="133383"/>
    <lineage>
        <taxon>Eukaryota</taxon>
        <taxon>Fungi</taxon>
        <taxon>Fungi incertae sedis</taxon>
        <taxon>Zoopagomycota</taxon>
        <taxon>Kickxellomycotina</taxon>
        <taxon>Harpellomycetes</taxon>
        <taxon>Harpellales</taxon>
        <taxon>Legeriomycetaceae</taxon>
        <taxon>Smittium</taxon>
    </lineage>
</organism>
<dbReference type="Proteomes" id="UP000187455">
    <property type="component" value="Unassembled WGS sequence"/>
</dbReference>
<evidence type="ECO:0000256" key="3">
    <source>
        <dbReference type="ARBA" id="ARBA00022679"/>
    </source>
</evidence>
<dbReference type="InterPro" id="IPR023451">
    <property type="entry name" value="Thymidate_synth/dCMP_Mease_dom"/>
</dbReference>
<comment type="caution">
    <text evidence="5">The sequence shown here is derived from an EMBL/GenBank/DDBJ whole genome shotgun (WGS) entry which is preliminary data.</text>
</comment>
<dbReference type="EC" id="2.1.1.45" evidence="1"/>
<evidence type="ECO:0000256" key="1">
    <source>
        <dbReference type="ARBA" id="ARBA00011947"/>
    </source>
</evidence>
<dbReference type="GO" id="GO:0006231">
    <property type="term" value="P:dTMP biosynthetic process"/>
    <property type="evidence" value="ECO:0007669"/>
    <property type="project" value="InterPro"/>
</dbReference>
<dbReference type="AlphaFoldDB" id="A0A1R0GQM3"/>
<gene>
    <name evidence="6" type="ORF">AYI68_g5408</name>
    <name evidence="5" type="ORF">AYI68_g6746</name>
</gene>
<dbReference type="GO" id="GO:0005739">
    <property type="term" value="C:mitochondrion"/>
    <property type="evidence" value="ECO:0007669"/>
    <property type="project" value="TreeGrafter"/>
</dbReference>
<dbReference type="GO" id="GO:0005829">
    <property type="term" value="C:cytosol"/>
    <property type="evidence" value="ECO:0007669"/>
    <property type="project" value="TreeGrafter"/>
</dbReference>
<dbReference type="InterPro" id="IPR000398">
    <property type="entry name" value="Thymidylate_synthase"/>
</dbReference>
<protein>
    <recommendedName>
        <fullName evidence="1">thymidylate synthase</fullName>
        <ecNumber evidence="1">2.1.1.45</ecNumber>
    </recommendedName>
</protein>
<accession>A0A1R0GQM3</accession>
<keyword evidence="7" id="KW-1185">Reference proteome</keyword>
<evidence type="ECO:0000259" key="4">
    <source>
        <dbReference type="Pfam" id="PF00303"/>
    </source>
</evidence>
<feature type="domain" description="Thymidylate synthase/dCMP hydroxymethylase" evidence="4">
    <location>
        <begin position="1"/>
        <end position="129"/>
    </location>
</feature>
<sequence length="129" mass="14344">MVLPPCHMFAQFYVANPNTPGASLDCQFYQRSCDMGLGVPFNIASYALLTIMIAHVSGLSPGTLSYCMGDSHVYSNHIDQLKVQTSRIPSPFPSLKINRSVSNIEDFLFSDFDLLDYNPQEKIKMAMAV</sequence>
<proteinExistence type="predicted"/>
<dbReference type="OrthoDB" id="766at2759"/>
<dbReference type="SUPFAM" id="SSF55831">
    <property type="entry name" value="Thymidylate synthase/dCMP hydroxymethylase"/>
    <property type="match status" value="1"/>
</dbReference>
<evidence type="ECO:0000313" key="6">
    <source>
        <dbReference type="EMBL" id="OLY80494.1"/>
    </source>
</evidence>
<name>A0A1R0GQM3_9FUNG</name>
<dbReference type="NCBIfam" id="TIGR03284">
    <property type="entry name" value="thym_sym"/>
    <property type="match status" value="1"/>
</dbReference>
<dbReference type="GO" id="GO:0032259">
    <property type="term" value="P:methylation"/>
    <property type="evidence" value="ECO:0007669"/>
    <property type="project" value="UniProtKB-KW"/>
</dbReference>
<reference evidence="5" key="2">
    <citation type="submission" date="2017-01" db="EMBL/GenBank/DDBJ databases">
        <authorList>
            <person name="Mah S.A."/>
            <person name="Swanson W.J."/>
            <person name="Moy G.W."/>
            <person name="Vacquier V.D."/>
        </authorList>
    </citation>
    <scope>NUCLEOTIDE SEQUENCE</scope>
    <source>
        <strain evidence="5">ALG-7-W6</strain>
    </source>
</reference>
<dbReference type="PRINTS" id="PR00108">
    <property type="entry name" value="THYMDSNTHASE"/>
</dbReference>
<evidence type="ECO:0000313" key="7">
    <source>
        <dbReference type="Proteomes" id="UP000187455"/>
    </source>
</evidence>
<dbReference type="STRING" id="133383.A0A1R0GQM3"/>